<evidence type="ECO:0000313" key="2">
    <source>
        <dbReference type="Proteomes" id="UP000323521"/>
    </source>
</evidence>
<dbReference type="GO" id="GO:0019441">
    <property type="term" value="P:L-tryptophan catabolic process to kynurenine"/>
    <property type="evidence" value="ECO:0007669"/>
    <property type="project" value="InterPro"/>
</dbReference>
<dbReference type="PANTHER" id="PTHR31118">
    <property type="entry name" value="CYCLASE-LIKE PROTEIN 2"/>
    <property type="match status" value="1"/>
</dbReference>
<gene>
    <name evidence="1" type="ORF">DCMF_19855</name>
</gene>
<dbReference type="Proteomes" id="UP000323521">
    <property type="component" value="Chromosome"/>
</dbReference>
<dbReference type="AlphaFoldDB" id="A0A3G1KW66"/>
<organism evidence="1 2">
    <name type="scientific">Formimonas warabiya</name>
    <dbReference type="NCBI Taxonomy" id="1761012"/>
    <lineage>
        <taxon>Bacteria</taxon>
        <taxon>Bacillati</taxon>
        <taxon>Bacillota</taxon>
        <taxon>Clostridia</taxon>
        <taxon>Eubacteriales</taxon>
        <taxon>Peptococcaceae</taxon>
        <taxon>Candidatus Formimonas</taxon>
    </lineage>
</organism>
<accession>A0A3G1KW66</accession>
<dbReference type="Pfam" id="PF04199">
    <property type="entry name" value="Cyclase"/>
    <property type="match status" value="1"/>
</dbReference>
<dbReference type="SUPFAM" id="SSF102198">
    <property type="entry name" value="Putative cyclase"/>
    <property type="match status" value="1"/>
</dbReference>
<name>A0A3G1KW66_FORW1</name>
<evidence type="ECO:0008006" key="3">
    <source>
        <dbReference type="Google" id="ProtNLM"/>
    </source>
</evidence>
<protein>
    <recommendedName>
        <fullName evidence="3">Cyclase family protein</fullName>
    </recommendedName>
</protein>
<dbReference type="KEGG" id="fwa:DCMF_19855"/>
<dbReference type="EMBL" id="CP017634">
    <property type="protein sequence ID" value="ATW26714.1"/>
    <property type="molecule type" value="Genomic_DNA"/>
</dbReference>
<proteinExistence type="predicted"/>
<dbReference type="PANTHER" id="PTHR31118:SF12">
    <property type="entry name" value="CYCLASE-LIKE PROTEIN 2"/>
    <property type="match status" value="1"/>
</dbReference>
<dbReference type="Gene3D" id="3.50.30.50">
    <property type="entry name" value="Putative cyclase"/>
    <property type="match status" value="1"/>
</dbReference>
<sequence>MKNILEGKKMIDLSLDIVPSKGAWIQFPRALVYGGEAVPTRIETIATVEKDGTFVQRYESTTQAFTHYDAPAHFDVNGITNEKVPLTQLVNEAVVIDMLHKQPGEGVFAKDLEESGAEVRPGDTVIIRTGWTDKAFGQKLFWEKMIWLAPDAADWLISKKIVALAQDFMTDIPPVVPCEHCGALLPNKELCPNHYKFLPNNIILIEWLTNLAAISKPRVLLVALPLKIVGADGAQCRVIAIEDVD</sequence>
<dbReference type="GO" id="GO:0004061">
    <property type="term" value="F:arylformamidase activity"/>
    <property type="evidence" value="ECO:0007669"/>
    <property type="project" value="InterPro"/>
</dbReference>
<reference evidence="1 2" key="1">
    <citation type="submission" date="2016-10" db="EMBL/GenBank/DDBJ databases">
        <title>Complete Genome Sequence of Peptococcaceae strain DCMF.</title>
        <authorList>
            <person name="Edwards R.J."/>
            <person name="Holland S.I."/>
            <person name="Deshpande N.P."/>
            <person name="Wong Y.K."/>
            <person name="Ertan H."/>
            <person name="Manefield M."/>
            <person name="Russell T.L."/>
            <person name="Lee M.J."/>
        </authorList>
    </citation>
    <scope>NUCLEOTIDE SEQUENCE [LARGE SCALE GENOMIC DNA]</scope>
    <source>
        <strain evidence="1 2">DCMF</strain>
    </source>
</reference>
<evidence type="ECO:0000313" key="1">
    <source>
        <dbReference type="EMBL" id="ATW26714.1"/>
    </source>
</evidence>
<dbReference type="InterPro" id="IPR037175">
    <property type="entry name" value="KFase_sf"/>
</dbReference>
<dbReference type="InterPro" id="IPR007325">
    <property type="entry name" value="KFase/CYL"/>
</dbReference>
<keyword evidence="2" id="KW-1185">Reference proteome</keyword>